<evidence type="ECO:0000256" key="1">
    <source>
        <dbReference type="ARBA" id="ARBA00023002"/>
    </source>
</evidence>
<dbReference type="InterPro" id="IPR002880">
    <property type="entry name" value="Pyrv_Fd/Flavodoxin_OxRdtase_N"/>
</dbReference>
<dbReference type="CDD" id="cd07034">
    <property type="entry name" value="TPP_PYR_PFOR_IOR-alpha_like"/>
    <property type="match status" value="1"/>
</dbReference>
<dbReference type="Pfam" id="PF17147">
    <property type="entry name" value="PFOR_II"/>
    <property type="match status" value="1"/>
</dbReference>
<dbReference type="OrthoDB" id="9794954at2"/>
<dbReference type="FunFam" id="3.40.50.970:FF:000022">
    <property type="entry name" value="2-oxoglutarate ferredoxin oxidoreductase alpha subunit"/>
    <property type="match status" value="1"/>
</dbReference>
<gene>
    <name evidence="4" type="ORF">EDC27_0603</name>
</gene>
<dbReference type="PANTHER" id="PTHR32154:SF14">
    <property type="entry name" value="2-OXOGLUTARATE SYNTHASE SUBUNIT KORA"/>
    <property type="match status" value="1"/>
</dbReference>
<dbReference type="InterPro" id="IPR009014">
    <property type="entry name" value="Transketo_C/PFOR_II"/>
</dbReference>
<dbReference type="SUPFAM" id="SSF52518">
    <property type="entry name" value="Thiamin diphosphate-binding fold (THDP-binding)"/>
    <property type="match status" value="1"/>
</dbReference>
<dbReference type="GO" id="GO:0006979">
    <property type="term" value="P:response to oxidative stress"/>
    <property type="evidence" value="ECO:0007669"/>
    <property type="project" value="TreeGrafter"/>
</dbReference>
<evidence type="ECO:0000313" key="5">
    <source>
        <dbReference type="Proteomes" id="UP000276223"/>
    </source>
</evidence>
<evidence type="ECO:0000313" key="4">
    <source>
        <dbReference type="EMBL" id="ROR03335.1"/>
    </source>
</evidence>
<name>A0A3N1VKJ9_9BACT</name>
<dbReference type="SUPFAM" id="SSF52922">
    <property type="entry name" value="TK C-terminal domain-like"/>
    <property type="match status" value="1"/>
</dbReference>
<dbReference type="Gene3D" id="3.40.50.920">
    <property type="match status" value="1"/>
</dbReference>
<dbReference type="InterPro" id="IPR050722">
    <property type="entry name" value="Pyruvate:ferred/Flavod_OxRd"/>
</dbReference>
<dbReference type="PANTHER" id="PTHR32154">
    <property type="entry name" value="PYRUVATE-FLAVODOXIN OXIDOREDUCTASE-RELATED"/>
    <property type="match status" value="1"/>
</dbReference>
<keyword evidence="5" id="KW-1185">Reference proteome</keyword>
<proteinExistence type="predicted"/>
<feature type="domain" description="Pyruvate:ferredoxin oxidoreductase core" evidence="3">
    <location>
        <begin position="271"/>
        <end position="364"/>
    </location>
</feature>
<dbReference type="AlphaFoldDB" id="A0A3N1VKJ9"/>
<dbReference type="InterPro" id="IPR033412">
    <property type="entry name" value="PFOR_II"/>
</dbReference>
<dbReference type="GO" id="GO:0016491">
    <property type="term" value="F:oxidoreductase activity"/>
    <property type="evidence" value="ECO:0007669"/>
    <property type="project" value="UniProtKB-KW"/>
</dbReference>
<comment type="caution">
    <text evidence="4">The sequence shown here is derived from an EMBL/GenBank/DDBJ whole genome shotgun (WGS) entry which is preliminary data.</text>
</comment>
<dbReference type="Proteomes" id="UP000276223">
    <property type="component" value="Unassembled WGS sequence"/>
</dbReference>
<reference evidence="4 5" key="1">
    <citation type="submission" date="2018-11" db="EMBL/GenBank/DDBJ databases">
        <title>Genomic Encyclopedia of Type Strains, Phase IV (KMG-IV): sequencing the most valuable type-strain genomes for metagenomic binning, comparative biology and taxonomic classification.</title>
        <authorList>
            <person name="Goeker M."/>
        </authorList>
    </citation>
    <scope>NUCLEOTIDE SEQUENCE [LARGE SCALE GENOMIC DNA]</scope>
    <source>
        <strain evidence="4 5">DSM 22027</strain>
    </source>
</reference>
<evidence type="ECO:0000259" key="3">
    <source>
        <dbReference type="Pfam" id="PF17147"/>
    </source>
</evidence>
<keyword evidence="1" id="KW-0560">Oxidoreductase</keyword>
<dbReference type="Pfam" id="PF01855">
    <property type="entry name" value="POR_N"/>
    <property type="match status" value="1"/>
</dbReference>
<dbReference type="EMBL" id="RJVA01000009">
    <property type="protein sequence ID" value="ROR03335.1"/>
    <property type="molecule type" value="Genomic_DNA"/>
</dbReference>
<evidence type="ECO:0000259" key="2">
    <source>
        <dbReference type="Pfam" id="PF01855"/>
    </source>
</evidence>
<accession>A0A3N1VKJ9</accession>
<dbReference type="InterPro" id="IPR029061">
    <property type="entry name" value="THDP-binding"/>
</dbReference>
<dbReference type="Gene3D" id="3.40.50.970">
    <property type="match status" value="1"/>
</dbReference>
<protein>
    <submittedName>
        <fullName evidence="4">2-oxoglutarate ferredoxin oxidoreductase subunit alpha</fullName>
    </submittedName>
</protein>
<feature type="domain" description="Pyruvate flavodoxin/ferredoxin oxidoreductase pyrimidine binding" evidence="2">
    <location>
        <begin position="15"/>
        <end position="238"/>
    </location>
</feature>
<organism evidence="4 5">
    <name type="scientific">Desulfosoma caldarium</name>
    <dbReference type="NCBI Taxonomy" id="610254"/>
    <lineage>
        <taxon>Bacteria</taxon>
        <taxon>Pseudomonadati</taxon>
        <taxon>Thermodesulfobacteriota</taxon>
        <taxon>Syntrophobacteria</taxon>
        <taxon>Syntrophobacterales</taxon>
        <taxon>Syntrophobacteraceae</taxon>
        <taxon>Desulfosoma</taxon>
    </lineage>
</organism>
<sequence>MGLTFMDGNEAVVQGAVYAGCRFFAGYPITPASTILSGMLNVLPPLGGIVLQAEDEMASIGACLGASMAGLKAMTATSGPGLSLYSENISFAVGSEIPLVIVHVMRQGPSTGAATRGADGDVHFMRWGHSGGLPVVVLAPTGPADCFTLTVHAFNLAERLRCPVFVASSKDIAMTRETVDMERVEKPPVVDRKTHAKGPFLPFEAGPSGVPAFLPIGGPVPVRQTSSMHGPDGYITTNPEVIQSLVERLQYKVESQIDTFSFYDWDPQPGASMLLVAYGITARSAREAVLRLRARGHGVSFLVLKTLWPVPEKVLLSAAEAVHKVMVVEANLGQYVHEVRRVVCPKPVHFFGLMCGRMMTPEEIVQEVIRAQSS</sequence>